<dbReference type="Proteomes" id="UP000799537">
    <property type="component" value="Unassembled WGS sequence"/>
</dbReference>
<keyword evidence="2" id="KW-1185">Reference proteome</keyword>
<organism evidence="1 2">
    <name type="scientific">Zasmidium cellare ATCC 36951</name>
    <dbReference type="NCBI Taxonomy" id="1080233"/>
    <lineage>
        <taxon>Eukaryota</taxon>
        <taxon>Fungi</taxon>
        <taxon>Dikarya</taxon>
        <taxon>Ascomycota</taxon>
        <taxon>Pezizomycotina</taxon>
        <taxon>Dothideomycetes</taxon>
        <taxon>Dothideomycetidae</taxon>
        <taxon>Mycosphaerellales</taxon>
        <taxon>Mycosphaerellaceae</taxon>
        <taxon>Zasmidium</taxon>
    </lineage>
</organism>
<dbReference type="RefSeq" id="XP_033661105.1">
    <property type="nucleotide sequence ID" value="XM_033809405.1"/>
</dbReference>
<accession>A0A6A6C495</accession>
<reference evidence="1" key="1">
    <citation type="journal article" date="2020" name="Stud. Mycol.">
        <title>101 Dothideomycetes genomes: a test case for predicting lifestyles and emergence of pathogens.</title>
        <authorList>
            <person name="Haridas S."/>
            <person name="Albert R."/>
            <person name="Binder M."/>
            <person name="Bloem J."/>
            <person name="Labutti K."/>
            <person name="Salamov A."/>
            <person name="Andreopoulos B."/>
            <person name="Baker S."/>
            <person name="Barry K."/>
            <person name="Bills G."/>
            <person name="Bluhm B."/>
            <person name="Cannon C."/>
            <person name="Castanera R."/>
            <person name="Culley D."/>
            <person name="Daum C."/>
            <person name="Ezra D."/>
            <person name="Gonzalez J."/>
            <person name="Henrissat B."/>
            <person name="Kuo A."/>
            <person name="Liang C."/>
            <person name="Lipzen A."/>
            <person name="Lutzoni F."/>
            <person name="Magnuson J."/>
            <person name="Mondo S."/>
            <person name="Nolan M."/>
            <person name="Ohm R."/>
            <person name="Pangilinan J."/>
            <person name="Park H.-J."/>
            <person name="Ramirez L."/>
            <person name="Alfaro M."/>
            <person name="Sun H."/>
            <person name="Tritt A."/>
            <person name="Yoshinaga Y."/>
            <person name="Zwiers L.-H."/>
            <person name="Turgeon B."/>
            <person name="Goodwin S."/>
            <person name="Spatafora J."/>
            <person name="Crous P."/>
            <person name="Grigoriev I."/>
        </authorList>
    </citation>
    <scope>NUCLEOTIDE SEQUENCE</scope>
    <source>
        <strain evidence="1">ATCC 36951</strain>
    </source>
</reference>
<evidence type="ECO:0000313" key="2">
    <source>
        <dbReference type="Proteomes" id="UP000799537"/>
    </source>
</evidence>
<dbReference type="GeneID" id="54562677"/>
<dbReference type="AlphaFoldDB" id="A0A6A6C495"/>
<protein>
    <submittedName>
        <fullName evidence="1">Uncharacterized protein</fullName>
    </submittedName>
</protein>
<proteinExistence type="predicted"/>
<name>A0A6A6C495_ZASCE</name>
<sequence length="184" mass="20828">MPQQQFEETETKQPYGPLMSNAIFATKWTDKLCAFLFSRYFQPRDRIDAVWMSDFAKEGFAYVANFHSQASSHSLSPADFPESSSLALDSSPCRLEDLKTHMTNPFECAAQTTVLVDVFLQKLQAMKTQGTKIFGTPWQVLPLGTRESLNETFQGVEDAKEMGWWLASDEDCKVMAGQLKTDEM</sequence>
<evidence type="ECO:0000313" key="1">
    <source>
        <dbReference type="EMBL" id="KAF2160216.1"/>
    </source>
</evidence>
<gene>
    <name evidence="1" type="ORF">M409DRAFT_29301</name>
</gene>
<dbReference type="EMBL" id="ML993628">
    <property type="protein sequence ID" value="KAF2160216.1"/>
    <property type="molecule type" value="Genomic_DNA"/>
</dbReference>